<sequence length="188" mass="21284">MRLFPVLMKSLLLVCTMAFAMMAVAQVDVFDFETAEQEERFRQLANEFRCPMCQNANLTHSTGGVAADLRREIYNQIIDGRTDEEIEQFMLDRYGDFILYRPRLTVQTILLWFGPALFFIIGIWVVFGIIKRSAANSRGNEEDQGAETAAAGSEDLTADEQARLDRLLADKLANNPSTDDDSSDDSRR</sequence>
<keyword evidence="7" id="KW-0812">Transmembrane</keyword>
<keyword evidence="3 7" id="KW-0479">Metal-binding</keyword>
<dbReference type="OrthoDB" id="9804975at2"/>
<comment type="similarity">
    <text evidence="1 7">Belongs to the CcmH/CycL/Ccl2/NrfF family.</text>
</comment>
<feature type="chain" id="PRO_5038168404" description="Cytochrome c-type biogenesis protein" evidence="7">
    <location>
        <begin position="26"/>
        <end position="188"/>
    </location>
</feature>
<dbReference type="PANTHER" id="PTHR47870">
    <property type="entry name" value="CYTOCHROME C-TYPE BIOGENESIS PROTEIN CCMH"/>
    <property type="match status" value="1"/>
</dbReference>
<dbReference type="Proteomes" id="UP000627715">
    <property type="component" value="Unassembled WGS sequence"/>
</dbReference>
<feature type="transmembrane region" description="Helical" evidence="7">
    <location>
        <begin position="109"/>
        <end position="130"/>
    </location>
</feature>
<name>A0A917GK03_9GAMM</name>
<evidence type="ECO:0000256" key="4">
    <source>
        <dbReference type="ARBA" id="ARBA00022729"/>
    </source>
</evidence>
<dbReference type="GO" id="GO:0005886">
    <property type="term" value="C:plasma membrane"/>
    <property type="evidence" value="ECO:0007669"/>
    <property type="project" value="TreeGrafter"/>
</dbReference>
<dbReference type="AlphaFoldDB" id="A0A917GK03"/>
<comment type="caution">
    <text evidence="10">The sequence shown here is derived from an EMBL/GenBank/DDBJ whole genome shotgun (WGS) entry which is preliminary data.</text>
</comment>
<evidence type="ECO:0000313" key="11">
    <source>
        <dbReference type="Proteomes" id="UP000627715"/>
    </source>
</evidence>
<dbReference type="GO" id="GO:0046872">
    <property type="term" value="F:metal ion binding"/>
    <property type="evidence" value="ECO:0007669"/>
    <property type="project" value="UniProtKB-KW"/>
</dbReference>
<keyword evidence="4 7" id="KW-0732">Signal</keyword>
<keyword evidence="6 7" id="KW-0408">Iron</keyword>
<feature type="signal peptide" evidence="7">
    <location>
        <begin position="1"/>
        <end position="25"/>
    </location>
</feature>
<keyword evidence="7" id="KW-0472">Membrane</keyword>
<evidence type="ECO:0000256" key="5">
    <source>
        <dbReference type="ARBA" id="ARBA00022748"/>
    </source>
</evidence>
<protein>
    <recommendedName>
        <fullName evidence="7">Cytochrome c-type biogenesis protein</fullName>
    </recommendedName>
</protein>
<keyword evidence="11" id="KW-1185">Reference proteome</keyword>
<gene>
    <name evidence="10" type="primary">ccmH</name>
    <name evidence="10" type="ORF">GCM10011403_02200</name>
</gene>
<reference evidence="10" key="1">
    <citation type="journal article" date="2014" name="Int. J. Syst. Evol. Microbiol.">
        <title>Complete genome sequence of Corynebacterium casei LMG S-19264T (=DSM 44701T), isolated from a smear-ripened cheese.</title>
        <authorList>
            <consortium name="US DOE Joint Genome Institute (JGI-PGF)"/>
            <person name="Walter F."/>
            <person name="Albersmeier A."/>
            <person name="Kalinowski J."/>
            <person name="Ruckert C."/>
        </authorList>
    </citation>
    <scope>NUCLEOTIDE SEQUENCE</scope>
    <source>
        <strain evidence="10">CGMCC 1.15425</strain>
    </source>
</reference>
<feature type="region of interest" description="Disordered" evidence="8">
    <location>
        <begin position="137"/>
        <end position="188"/>
    </location>
</feature>
<evidence type="ECO:0000256" key="8">
    <source>
        <dbReference type="SAM" id="MobiDB-lite"/>
    </source>
</evidence>
<keyword evidence="5" id="KW-0201">Cytochrome c-type biogenesis</keyword>
<dbReference type="Pfam" id="PF03918">
    <property type="entry name" value="CcmH"/>
    <property type="match status" value="1"/>
</dbReference>
<keyword evidence="7" id="KW-1133">Transmembrane helix</keyword>
<evidence type="ECO:0000313" key="10">
    <source>
        <dbReference type="EMBL" id="GGG48689.1"/>
    </source>
</evidence>
<feature type="domain" description="CcmH/CycL/Ccl2/NrfF N-terminal" evidence="9">
    <location>
        <begin position="14"/>
        <end position="168"/>
    </location>
</feature>
<dbReference type="PANTHER" id="PTHR47870:SF1">
    <property type="entry name" value="CYTOCHROME C-TYPE BIOGENESIS PROTEIN CCMH"/>
    <property type="match status" value="1"/>
</dbReference>
<dbReference type="InterPro" id="IPR005616">
    <property type="entry name" value="CcmH/CycL/Ccl2/NrfF_N"/>
</dbReference>
<proteinExistence type="inferred from homology"/>
<dbReference type="EMBL" id="BMIY01000001">
    <property type="protein sequence ID" value="GGG48689.1"/>
    <property type="molecule type" value="Genomic_DNA"/>
</dbReference>
<dbReference type="InterPro" id="IPR038297">
    <property type="entry name" value="CcmH/CycL/NrfF/Ccl2_sf"/>
</dbReference>
<feature type="compositionally biased region" description="Basic and acidic residues" evidence="8">
    <location>
        <begin position="160"/>
        <end position="169"/>
    </location>
</feature>
<organism evidence="10 11">
    <name type="scientific">Pseudohongiella nitratireducens</name>
    <dbReference type="NCBI Taxonomy" id="1768907"/>
    <lineage>
        <taxon>Bacteria</taxon>
        <taxon>Pseudomonadati</taxon>
        <taxon>Pseudomonadota</taxon>
        <taxon>Gammaproteobacteria</taxon>
        <taxon>Pseudomonadales</taxon>
        <taxon>Pseudohongiellaceae</taxon>
        <taxon>Pseudohongiella</taxon>
    </lineage>
</organism>
<reference evidence="10" key="2">
    <citation type="submission" date="2020-09" db="EMBL/GenBank/DDBJ databases">
        <authorList>
            <person name="Sun Q."/>
            <person name="Zhou Y."/>
        </authorList>
    </citation>
    <scope>NUCLEOTIDE SEQUENCE</scope>
    <source>
        <strain evidence="10">CGMCC 1.15425</strain>
    </source>
</reference>
<feature type="compositionally biased region" description="Acidic residues" evidence="8">
    <location>
        <begin position="178"/>
        <end position="188"/>
    </location>
</feature>
<evidence type="ECO:0000259" key="9">
    <source>
        <dbReference type="Pfam" id="PF03918"/>
    </source>
</evidence>
<evidence type="ECO:0000256" key="3">
    <source>
        <dbReference type="ARBA" id="ARBA00022723"/>
    </source>
</evidence>
<dbReference type="InterPro" id="IPR051263">
    <property type="entry name" value="C-type_cytochrome_biogenesis"/>
</dbReference>
<evidence type="ECO:0000256" key="7">
    <source>
        <dbReference type="RuleBase" id="RU364112"/>
    </source>
</evidence>
<evidence type="ECO:0000256" key="2">
    <source>
        <dbReference type="ARBA" id="ARBA00022617"/>
    </source>
</evidence>
<evidence type="ECO:0000256" key="1">
    <source>
        <dbReference type="ARBA" id="ARBA00010342"/>
    </source>
</evidence>
<dbReference type="CDD" id="cd16378">
    <property type="entry name" value="CcmH_N"/>
    <property type="match status" value="1"/>
</dbReference>
<comment type="function">
    <text evidence="7">Possible subunit of a heme lyase.</text>
</comment>
<keyword evidence="2 7" id="KW-0349">Heme</keyword>
<evidence type="ECO:0000256" key="6">
    <source>
        <dbReference type="ARBA" id="ARBA00023004"/>
    </source>
</evidence>
<dbReference type="RefSeq" id="WP_082866622.1">
    <property type="nucleotide sequence ID" value="NZ_BMIY01000001.1"/>
</dbReference>
<dbReference type="GO" id="GO:0017004">
    <property type="term" value="P:cytochrome complex assembly"/>
    <property type="evidence" value="ECO:0007669"/>
    <property type="project" value="UniProtKB-KW"/>
</dbReference>
<dbReference type="FunFam" id="1.10.8.640:FF:000001">
    <property type="entry name" value="Cytochrome c-type biogenesis protein"/>
    <property type="match status" value="1"/>
</dbReference>
<dbReference type="Gene3D" id="1.10.8.640">
    <property type="entry name" value="Cytochrome C biogenesis protein"/>
    <property type="match status" value="1"/>
</dbReference>
<accession>A0A917GK03</accession>